<gene>
    <name evidence="2" type="ORF">ENO36_00940</name>
</gene>
<evidence type="ECO:0000259" key="1">
    <source>
        <dbReference type="Pfam" id="PF01637"/>
    </source>
</evidence>
<protein>
    <submittedName>
        <fullName evidence="2">ATP-binding protein</fullName>
    </submittedName>
</protein>
<keyword evidence="2" id="KW-0067">ATP-binding</keyword>
<proteinExistence type="predicted"/>
<dbReference type="Proteomes" id="UP000885664">
    <property type="component" value="Unassembled WGS sequence"/>
</dbReference>
<reference evidence="2" key="1">
    <citation type="journal article" date="2020" name="mSystems">
        <title>Genome- and Community-Level Interaction Insights into Carbon Utilization and Element Cycling Functions of Hydrothermarchaeota in Hydrothermal Sediment.</title>
        <authorList>
            <person name="Zhou Z."/>
            <person name="Liu Y."/>
            <person name="Xu W."/>
            <person name="Pan J."/>
            <person name="Luo Z.H."/>
            <person name="Li M."/>
        </authorList>
    </citation>
    <scope>NUCLEOTIDE SEQUENCE [LARGE SCALE GENOMIC DNA]</scope>
    <source>
        <strain evidence="2">SpSt-1259</strain>
    </source>
</reference>
<dbReference type="EMBL" id="DSFE01000027">
    <property type="protein sequence ID" value="HEU97410.1"/>
    <property type="molecule type" value="Genomic_DNA"/>
</dbReference>
<dbReference type="PANTHER" id="PTHR34301">
    <property type="entry name" value="DNA-BINDING PROTEIN-RELATED"/>
    <property type="match status" value="1"/>
</dbReference>
<organism evidence="2">
    <name type="scientific">Fervidicoccus fontis</name>
    <dbReference type="NCBI Taxonomy" id="683846"/>
    <lineage>
        <taxon>Archaea</taxon>
        <taxon>Thermoproteota</taxon>
        <taxon>Thermoprotei</taxon>
        <taxon>Fervidicoccales</taxon>
        <taxon>Fervidicoccaceae</taxon>
        <taxon>Fervidicoccus</taxon>
    </lineage>
</organism>
<feature type="non-terminal residue" evidence="2">
    <location>
        <position position="213"/>
    </location>
</feature>
<comment type="caution">
    <text evidence="2">The sequence shown here is derived from an EMBL/GenBank/DDBJ whole genome shotgun (WGS) entry which is preliminary data.</text>
</comment>
<dbReference type="SUPFAM" id="SSF52540">
    <property type="entry name" value="P-loop containing nucleoside triphosphate hydrolases"/>
    <property type="match status" value="1"/>
</dbReference>
<feature type="domain" description="ATPase" evidence="1">
    <location>
        <begin position="15"/>
        <end position="213"/>
    </location>
</feature>
<dbReference type="AlphaFoldDB" id="A0A7C2UKP7"/>
<dbReference type="Pfam" id="PF01637">
    <property type="entry name" value="ATPase_2"/>
    <property type="match status" value="1"/>
</dbReference>
<dbReference type="PANTHER" id="PTHR34301:SF8">
    <property type="entry name" value="ATPASE DOMAIN-CONTAINING PROTEIN"/>
    <property type="match status" value="1"/>
</dbReference>
<dbReference type="InterPro" id="IPR027417">
    <property type="entry name" value="P-loop_NTPase"/>
</dbReference>
<dbReference type="InterPro" id="IPR011579">
    <property type="entry name" value="ATPase_dom"/>
</dbReference>
<name>A0A7C2UKP7_9CREN</name>
<dbReference type="Gene3D" id="3.40.50.300">
    <property type="entry name" value="P-loop containing nucleotide triphosphate hydrolases"/>
    <property type="match status" value="1"/>
</dbReference>
<dbReference type="GO" id="GO:0005524">
    <property type="term" value="F:ATP binding"/>
    <property type="evidence" value="ECO:0007669"/>
    <property type="project" value="UniProtKB-KW"/>
</dbReference>
<keyword evidence="2" id="KW-0547">Nucleotide-binding</keyword>
<sequence length="213" mass="24305">MKLFDLQPKTRREDLFDRERELQELHSAIEKGYPLIALLGIRRIGKTSVLKVLANEVDGVYLDMRGLVKRDDMYMRVADAMSSNIAKMKKLLEGIRGVEVAGLSLEIRWKGRDSLSLAGLLTEINKKRKRFVVMLDEVQNLRPPLSAEVKNLIAYSYDNLEHITFIVAGSEIGLLREFLGTENPSSPLYGRGIYEVSVERFSRGMSEEFLRRG</sequence>
<evidence type="ECO:0000313" key="2">
    <source>
        <dbReference type="EMBL" id="HEU97410.1"/>
    </source>
</evidence>
<accession>A0A7C2UKP7</accession>